<dbReference type="EMBL" id="JQOF01000009">
    <property type="protein sequence ID" value="KGA41232.1"/>
    <property type="molecule type" value="Genomic_DNA"/>
</dbReference>
<protein>
    <submittedName>
        <fullName evidence="2">Uncharacterized protein</fullName>
    </submittedName>
</protein>
<dbReference type="RefSeq" id="WP_039533685.1">
    <property type="nucleotide sequence ID" value="NZ_JQOF01000009.1"/>
</dbReference>
<feature type="transmembrane region" description="Helical" evidence="1">
    <location>
        <begin position="38"/>
        <end position="60"/>
    </location>
</feature>
<evidence type="ECO:0000256" key="1">
    <source>
        <dbReference type="SAM" id="Phobius"/>
    </source>
</evidence>
<keyword evidence="3" id="KW-1185">Reference proteome</keyword>
<gene>
    <name evidence="2" type="ORF">KU75_12925</name>
</gene>
<evidence type="ECO:0000313" key="3">
    <source>
        <dbReference type="Proteomes" id="UP000029447"/>
    </source>
</evidence>
<keyword evidence="1" id="KW-1133">Transmembrane helix</keyword>
<reference evidence="2 3" key="1">
    <citation type="submission" date="2014-08" db="EMBL/GenBank/DDBJ databases">
        <title>Genome sequences of NCPPB Pectobacterium isolates.</title>
        <authorList>
            <person name="Glover R.H."/>
            <person name="Sapp M."/>
            <person name="Elphinstone J."/>
        </authorList>
    </citation>
    <scope>NUCLEOTIDE SEQUENCE [LARGE SCALE GENOMIC DNA]</scope>
    <source>
        <strain evidence="2 3">NCPPB3841</strain>
    </source>
</reference>
<feature type="transmembrane region" description="Helical" evidence="1">
    <location>
        <begin position="6"/>
        <end position="26"/>
    </location>
</feature>
<keyword evidence="1" id="KW-0472">Membrane</keyword>
<proteinExistence type="predicted"/>
<comment type="caution">
    <text evidence="2">The sequence shown here is derived from an EMBL/GenBank/DDBJ whole genome shotgun (WGS) entry which is preliminary data.</text>
</comment>
<sequence>MRDNLIFILSEIIVCLFLGVVVTKRWRDKELPFHRDLINTYIVFLKVAVVAVSALFIFYLTKKILEAVI</sequence>
<organism evidence="2 3">
    <name type="scientific">Pectobacterium odoriferum</name>
    <dbReference type="NCBI Taxonomy" id="78398"/>
    <lineage>
        <taxon>Bacteria</taxon>
        <taxon>Pseudomonadati</taxon>
        <taxon>Pseudomonadota</taxon>
        <taxon>Gammaproteobacteria</taxon>
        <taxon>Enterobacterales</taxon>
        <taxon>Pectobacteriaceae</taxon>
        <taxon>Pectobacterium</taxon>
    </lineage>
</organism>
<keyword evidence="1" id="KW-0812">Transmembrane</keyword>
<name>A0ABR4VPB7_9GAMM</name>
<accession>A0ABR4VPB7</accession>
<evidence type="ECO:0000313" key="2">
    <source>
        <dbReference type="EMBL" id="KGA41232.1"/>
    </source>
</evidence>
<dbReference type="Proteomes" id="UP000029447">
    <property type="component" value="Unassembled WGS sequence"/>
</dbReference>